<dbReference type="EMBL" id="JALLBG020000204">
    <property type="protein sequence ID" value="KAL3759311.1"/>
    <property type="molecule type" value="Genomic_DNA"/>
</dbReference>
<proteinExistence type="predicted"/>
<feature type="region of interest" description="Disordered" evidence="1">
    <location>
        <begin position="1"/>
        <end position="54"/>
    </location>
</feature>
<name>A0ABD3M996_9STRA</name>
<evidence type="ECO:0000313" key="3">
    <source>
        <dbReference type="Proteomes" id="UP001530293"/>
    </source>
</evidence>
<feature type="region of interest" description="Disordered" evidence="1">
    <location>
        <begin position="153"/>
        <end position="177"/>
    </location>
</feature>
<comment type="caution">
    <text evidence="2">The sequence shown here is derived from an EMBL/GenBank/DDBJ whole genome shotgun (WGS) entry which is preliminary data.</text>
</comment>
<keyword evidence="3" id="KW-1185">Reference proteome</keyword>
<organism evidence="2 3">
    <name type="scientific">Discostella pseudostelligera</name>
    <dbReference type="NCBI Taxonomy" id="259834"/>
    <lineage>
        <taxon>Eukaryota</taxon>
        <taxon>Sar</taxon>
        <taxon>Stramenopiles</taxon>
        <taxon>Ochrophyta</taxon>
        <taxon>Bacillariophyta</taxon>
        <taxon>Coscinodiscophyceae</taxon>
        <taxon>Thalassiosirophycidae</taxon>
        <taxon>Stephanodiscales</taxon>
        <taxon>Stephanodiscaceae</taxon>
        <taxon>Discostella</taxon>
    </lineage>
</organism>
<evidence type="ECO:0000313" key="2">
    <source>
        <dbReference type="EMBL" id="KAL3759311.1"/>
    </source>
</evidence>
<dbReference type="Proteomes" id="UP001530293">
    <property type="component" value="Unassembled WGS sequence"/>
</dbReference>
<dbReference type="AlphaFoldDB" id="A0ABD3M996"/>
<reference evidence="2 3" key="1">
    <citation type="submission" date="2024-10" db="EMBL/GenBank/DDBJ databases">
        <title>Updated reference genomes for cyclostephanoid diatoms.</title>
        <authorList>
            <person name="Roberts W.R."/>
            <person name="Alverson A.J."/>
        </authorList>
    </citation>
    <scope>NUCLEOTIDE SEQUENCE [LARGE SCALE GENOMIC DNA]</scope>
    <source>
        <strain evidence="2 3">AJA232-27</strain>
    </source>
</reference>
<feature type="region of interest" description="Disordered" evidence="1">
    <location>
        <begin position="304"/>
        <end position="326"/>
    </location>
</feature>
<feature type="compositionally biased region" description="Low complexity" evidence="1">
    <location>
        <begin position="153"/>
        <end position="162"/>
    </location>
</feature>
<sequence>MSSAECSTGATPAARIEGDGDDDGRNTGEVNVDSPSPVQDQQLDSNNNDTSGEDIRLSMISDVTKYINFDKLLDPESNTHYGYSEANRSQRQLLDKIKKKRREKDINPLDVSTHRLRFNVLHDRLSESAYRGPAPLTKNGTQLKPVIKGLSRSSTGLGSGLSIASVPSLGDGEKEDGSKPRLTRCAFSCVDIREHERIPGDNPCVSKGVPLAIGWGFYQHDPINLDTYEANKGPPRDKIEMMVPEEVRKQMLIQEFNVSLNEINAAIKSVNISKRQRRQTIANEHLEGWEEAMQSAKRKFNRFTKKTSKAKEEEKLWADAQNHKAV</sequence>
<protein>
    <submittedName>
        <fullName evidence="2">Uncharacterized protein</fullName>
    </submittedName>
</protein>
<feature type="compositionally biased region" description="Polar residues" evidence="1">
    <location>
        <begin position="33"/>
        <end position="50"/>
    </location>
</feature>
<evidence type="ECO:0000256" key="1">
    <source>
        <dbReference type="SAM" id="MobiDB-lite"/>
    </source>
</evidence>
<feature type="compositionally biased region" description="Polar residues" evidence="1">
    <location>
        <begin position="1"/>
        <end position="10"/>
    </location>
</feature>
<gene>
    <name evidence="2" type="ORF">ACHAWU_000909</name>
</gene>
<accession>A0ABD3M996</accession>